<dbReference type="PANTHER" id="PTHR47976:SF30">
    <property type="entry name" value="RECEPTOR-LIKE SERINE_THREONINE-PROTEIN KINASE"/>
    <property type="match status" value="1"/>
</dbReference>
<dbReference type="EC" id="2.7.11.1" evidence="1"/>
<keyword evidence="4" id="KW-0732">Signal</keyword>
<evidence type="ECO:0000256" key="7">
    <source>
        <dbReference type="ARBA" id="ARBA00022840"/>
    </source>
</evidence>
<evidence type="ECO:0000256" key="4">
    <source>
        <dbReference type="ARBA" id="ARBA00022729"/>
    </source>
</evidence>
<evidence type="ECO:0000313" key="11">
    <source>
        <dbReference type="EMBL" id="THG12065.1"/>
    </source>
</evidence>
<organism evidence="11 12">
    <name type="scientific">Camellia sinensis var. sinensis</name>
    <name type="common">China tea</name>
    <dbReference type="NCBI Taxonomy" id="542762"/>
    <lineage>
        <taxon>Eukaryota</taxon>
        <taxon>Viridiplantae</taxon>
        <taxon>Streptophyta</taxon>
        <taxon>Embryophyta</taxon>
        <taxon>Tracheophyta</taxon>
        <taxon>Spermatophyta</taxon>
        <taxon>Magnoliopsida</taxon>
        <taxon>eudicotyledons</taxon>
        <taxon>Gunneridae</taxon>
        <taxon>Pentapetalae</taxon>
        <taxon>asterids</taxon>
        <taxon>Ericales</taxon>
        <taxon>Theaceae</taxon>
        <taxon>Camellia</taxon>
    </lineage>
</organism>
<sequence length="196" mass="22632">MSNESLDTWIFQRHQELTLGWQSRRKIIMDIAKVLTYLHEERRQKIFQLDIKPPNILLDEDFNVKISYFGLSKLIDKDQNQVVTMMRGTLGLFKRKAEKERLLFIIDKYNDDMQTHSAEVVEMMRVVVWCLQSNFSRRPSMLVVVKVLEGSADVQSNLDYSFTTPIAPRAFTVASHQEDHIGAATPLFASALSGPR</sequence>
<keyword evidence="12" id="KW-1185">Reference proteome</keyword>
<gene>
    <name evidence="11" type="ORF">TEA_017438</name>
</gene>
<dbReference type="InterPro" id="IPR000719">
    <property type="entry name" value="Prot_kinase_dom"/>
</dbReference>
<proteinExistence type="predicted"/>
<feature type="domain" description="Protein kinase" evidence="10">
    <location>
        <begin position="1"/>
        <end position="196"/>
    </location>
</feature>
<name>A0A4S4E987_CAMSN</name>
<dbReference type="Pfam" id="PF00069">
    <property type="entry name" value="Pkinase"/>
    <property type="match status" value="1"/>
</dbReference>
<reference evidence="11 12" key="1">
    <citation type="journal article" date="2018" name="Proc. Natl. Acad. Sci. U.S.A.">
        <title>Draft genome sequence of Camellia sinensis var. sinensis provides insights into the evolution of the tea genome and tea quality.</title>
        <authorList>
            <person name="Wei C."/>
            <person name="Yang H."/>
            <person name="Wang S."/>
            <person name="Zhao J."/>
            <person name="Liu C."/>
            <person name="Gao L."/>
            <person name="Xia E."/>
            <person name="Lu Y."/>
            <person name="Tai Y."/>
            <person name="She G."/>
            <person name="Sun J."/>
            <person name="Cao H."/>
            <person name="Tong W."/>
            <person name="Gao Q."/>
            <person name="Li Y."/>
            <person name="Deng W."/>
            <person name="Jiang X."/>
            <person name="Wang W."/>
            <person name="Chen Q."/>
            <person name="Zhang S."/>
            <person name="Li H."/>
            <person name="Wu J."/>
            <person name="Wang P."/>
            <person name="Li P."/>
            <person name="Shi C."/>
            <person name="Zheng F."/>
            <person name="Jian J."/>
            <person name="Huang B."/>
            <person name="Shan D."/>
            <person name="Shi M."/>
            <person name="Fang C."/>
            <person name="Yue Y."/>
            <person name="Li F."/>
            <person name="Li D."/>
            <person name="Wei S."/>
            <person name="Han B."/>
            <person name="Jiang C."/>
            <person name="Yin Y."/>
            <person name="Xia T."/>
            <person name="Zhang Z."/>
            <person name="Bennetzen J.L."/>
            <person name="Zhao S."/>
            <person name="Wan X."/>
        </authorList>
    </citation>
    <scope>NUCLEOTIDE SEQUENCE [LARGE SCALE GENOMIC DNA]</scope>
    <source>
        <strain evidence="12">cv. Shuchazao</strain>
        <tissue evidence="11">Leaf</tissue>
    </source>
</reference>
<evidence type="ECO:0000256" key="2">
    <source>
        <dbReference type="ARBA" id="ARBA00022527"/>
    </source>
</evidence>
<keyword evidence="2" id="KW-0723">Serine/threonine-protein kinase</keyword>
<evidence type="ECO:0000313" key="12">
    <source>
        <dbReference type="Proteomes" id="UP000306102"/>
    </source>
</evidence>
<dbReference type="Proteomes" id="UP000306102">
    <property type="component" value="Unassembled WGS sequence"/>
</dbReference>
<evidence type="ECO:0000259" key="10">
    <source>
        <dbReference type="PROSITE" id="PS50011"/>
    </source>
</evidence>
<dbReference type="InterPro" id="IPR051343">
    <property type="entry name" value="G-type_lectin_kinases/EP1-like"/>
</dbReference>
<evidence type="ECO:0000256" key="5">
    <source>
        <dbReference type="ARBA" id="ARBA00022741"/>
    </source>
</evidence>
<evidence type="ECO:0000256" key="8">
    <source>
        <dbReference type="ARBA" id="ARBA00047899"/>
    </source>
</evidence>
<evidence type="ECO:0000256" key="9">
    <source>
        <dbReference type="ARBA" id="ARBA00048679"/>
    </source>
</evidence>
<keyword evidence="6" id="KW-0418">Kinase</keyword>
<comment type="caution">
    <text evidence="11">The sequence shown here is derived from an EMBL/GenBank/DDBJ whole genome shotgun (WGS) entry which is preliminary data.</text>
</comment>
<dbReference type="InterPro" id="IPR011009">
    <property type="entry name" value="Kinase-like_dom_sf"/>
</dbReference>
<keyword evidence="7" id="KW-0067">ATP-binding</keyword>
<dbReference type="PANTHER" id="PTHR47976">
    <property type="entry name" value="G-TYPE LECTIN S-RECEPTOR-LIKE SERINE/THREONINE-PROTEIN KINASE SD2-5"/>
    <property type="match status" value="1"/>
</dbReference>
<protein>
    <recommendedName>
        <fullName evidence="1">non-specific serine/threonine protein kinase</fullName>
        <ecNumber evidence="1">2.7.11.1</ecNumber>
    </recommendedName>
</protein>
<dbReference type="EMBL" id="SDRB02006771">
    <property type="protein sequence ID" value="THG12065.1"/>
    <property type="molecule type" value="Genomic_DNA"/>
</dbReference>
<comment type="catalytic activity">
    <reaction evidence="9">
        <text>L-seryl-[protein] + ATP = O-phospho-L-seryl-[protein] + ADP + H(+)</text>
        <dbReference type="Rhea" id="RHEA:17989"/>
        <dbReference type="Rhea" id="RHEA-COMP:9863"/>
        <dbReference type="Rhea" id="RHEA-COMP:11604"/>
        <dbReference type="ChEBI" id="CHEBI:15378"/>
        <dbReference type="ChEBI" id="CHEBI:29999"/>
        <dbReference type="ChEBI" id="CHEBI:30616"/>
        <dbReference type="ChEBI" id="CHEBI:83421"/>
        <dbReference type="ChEBI" id="CHEBI:456216"/>
        <dbReference type="EC" id="2.7.11.1"/>
    </reaction>
</comment>
<dbReference type="GO" id="GO:0004674">
    <property type="term" value="F:protein serine/threonine kinase activity"/>
    <property type="evidence" value="ECO:0007669"/>
    <property type="project" value="UniProtKB-KW"/>
</dbReference>
<evidence type="ECO:0000256" key="1">
    <source>
        <dbReference type="ARBA" id="ARBA00012513"/>
    </source>
</evidence>
<dbReference type="FunFam" id="1.10.510.10:FF:001023">
    <property type="entry name" value="Os07g0541700 protein"/>
    <property type="match status" value="1"/>
</dbReference>
<dbReference type="SUPFAM" id="SSF56112">
    <property type="entry name" value="Protein kinase-like (PK-like)"/>
    <property type="match status" value="1"/>
</dbReference>
<accession>A0A4S4E987</accession>
<comment type="catalytic activity">
    <reaction evidence="8">
        <text>L-threonyl-[protein] + ATP = O-phospho-L-threonyl-[protein] + ADP + H(+)</text>
        <dbReference type="Rhea" id="RHEA:46608"/>
        <dbReference type="Rhea" id="RHEA-COMP:11060"/>
        <dbReference type="Rhea" id="RHEA-COMP:11605"/>
        <dbReference type="ChEBI" id="CHEBI:15378"/>
        <dbReference type="ChEBI" id="CHEBI:30013"/>
        <dbReference type="ChEBI" id="CHEBI:30616"/>
        <dbReference type="ChEBI" id="CHEBI:61977"/>
        <dbReference type="ChEBI" id="CHEBI:456216"/>
        <dbReference type="EC" id="2.7.11.1"/>
    </reaction>
</comment>
<dbReference type="GO" id="GO:0005524">
    <property type="term" value="F:ATP binding"/>
    <property type="evidence" value="ECO:0007669"/>
    <property type="project" value="UniProtKB-KW"/>
</dbReference>
<keyword evidence="3" id="KW-0808">Transferase</keyword>
<evidence type="ECO:0000256" key="6">
    <source>
        <dbReference type="ARBA" id="ARBA00022777"/>
    </source>
</evidence>
<dbReference type="Gene3D" id="1.10.510.10">
    <property type="entry name" value="Transferase(Phosphotransferase) domain 1"/>
    <property type="match status" value="1"/>
</dbReference>
<dbReference type="PROSITE" id="PS50011">
    <property type="entry name" value="PROTEIN_KINASE_DOM"/>
    <property type="match status" value="1"/>
</dbReference>
<evidence type="ECO:0000256" key="3">
    <source>
        <dbReference type="ARBA" id="ARBA00022679"/>
    </source>
</evidence>
<keyword evidence="5" id="KW-0547">Nucleotide-binding</keyword>
<dbReference type="AlphaFoldDB" id="A0A4S4E987"/>